<evidence type="ECO:0000313" key="2">
    <source>
        <dbReference type="Proteomes" id="UP000193978"/>
    </source>
</evidence>
<dbReference type="AlphaFoldDB" id="A0A1W6MX64"/>
<dbReference type="Proteomes" id="UP000193978">
    <property type="component" value="Chromosome"/>
</dbReference>
<organism evidence="1 2">
    <name type="scientific">Methylocystis bryophila</name>
    <dbReference type="NCBI Taxonomy" id="655015"/>
    <lineage>
        <taxon>Bacteria</taxon>
        <taxon>Pseudomonadati</taxon>
        <taxon>Pseudomonadota</taxon>
        <taxon>Alphaproteobacteria</taxon>
        <taxon>Hyphomicrobiales</taxon>
        <taxon>Methylocystaceae</taxon>
        <taxon>Methylocystis</taxon>
    </lineage>
</organism>
<gene>
    <name evidence="1" type="ORF">B1812_14990</name>
</gene>
<sequence>MSSNTSLAFGAGVLIGTPTGGSPLQFGTLQDVSVDFSFSVKQLMGQFQFPVAVARGAGKISGKAKFANIDGPTLNQIFFGNAPTTGQKLWSYNEGASVAAASPYTATAANAGSFDQNLGVAYAASGLQLTQVASSPAQGQYSVAAGVYTFNAADSGKAVLITYSYTQSIAGSKAVIGNKLMGVAPTFQIDFYQSNPNIAGAQWSVRLYSCISSKLGLASKLEDFTIPEMDFEAFANASNNLGEINTAI</sequence>
<keyword evidence="2" id="KW-1185">Reference proteome</keyword>
<dbReference type="STRING" id="655015.B1812_14990"/>
<dbReference type="EMBL" id="CP019948">
    <property type="protein sequence ID" value="ARN82174.1"/>
    <property type="molecule type" value="Genomic_DNA"/>
</dbReference>
<dbReference type="RefSeq" id="WP_085772297.1">
    <property type="nucleotide sequence ID" value="NZ_AP027149.1"/>
</dbReference>
<dbReference type="KEGG" id="mbry:B1812_14990"/>
<dbReference type="OrthoDB" id="6816093at2"/>
<proteinExistence type="predicted"/>
<evidence type="ECO:0000313" key="1">
    <source>
        <dbReference type="EMBL" id="ARN82174.1"/>
    </source>
</evidence>
<reference evidence="1 2" key="1">
    <citation type="submission" date="2017-02" db="EMBL/GenBank/DDBJ databases">
        <authorList>
            <person name="Peterson S.W."/>
        </authorList>
    </citation>
    <scope>NUCLEOTIDE SEQUENCE [LARGE SCALE GENOMIC DNA]</scope>
    <source>
        <strain evidence="1 2">S285</strain>
    </source>
</reference>
<protein>
    <submittedName>
        <fullName evidence="1">Uncharacterized protein</fullName>
    </submittedName>
</protein>
<accession>A0A1W6MX64</accession>
<name>A0A1W6MX64_9HYPH</name>